<dbReference type="EMBL" id="JAMKFE010000003">
    <property type="protein sequence ID" value="MCM5678896.1"/>
    <property type="molecule type" value="Genomic_DNA"/>
</dbReference>
<protein>
    <submittedName>
        <fullName evidence="1">M23 family metallopeptidase</fullName>
    </submittedName>
</protein>
<reference evidence="1" key="1">
    <citation type="submission" date="2022-05" db="EMBL/GenBank/DDBJ databases">
        <title>Schlegelella sp. nov., isolated from mangrove soil.</title>
        <authorList>
            <person name="Liu Y."/>
            <person name="Ge X."/>
            <person name="Liu W."/>
        </authorList>
    </citation>
    <scope>NUCLEOTIDE SEQUENCE</scope>
    <source>
        <strain evidence="1">S2-27</strain>
    </source>
</reference>
<dbReference type="Gene3D" id="2.70.70.10">
    <property type="entry name" value="Glucose Permease (Domain IIA)"/>
    <property type="match status" value="1"/>
</dbReference>
<proteinExistence type="predicted"/>
<dbReference type="InterPro" id="IPR011055">
    <property type="entry name" value="Dup_hybrid_motif"/>
</dbReference>
<name>A0ABT0YJJ3_9BURK</name>
<dbReference type="InterPro" id="IPR023346">
    <property type="entry name" value="Lysozyme-like_dom_sf"/>
</dbReference>
<evidence type="ECO:0000313" key="1">
    <source>
        <dbReference type="EMBL" id="MCM5678896.1"/>
    </source>
</evidence>
<organism evidence="1 2">
    <name type="scientific">Caldimonas mangrovi</name>
    <dbReference type="NCBI Taxonomy" id="2944811"/>
    <lineage>
        <taxon>Bacteria</taxon>
        <taxon>Pseudomonadati</taxon>
        <taxon>Pseudomonadota</taxon>
        <taxon>Betaproteobacteria</taxon>
        <taxon>Burkholderiales</taxon>
        <taxon>Sphaerotilaceae</taxon>
        <taxon>Caldimonas</taxon>
    </lineage>
</organism>
<sequence>MLISYPILSAAAVHDDEDIYLGNFTESHLIAHEGRYPVSTLNTAQGPMHRWHGGVHLFGGREPIRAIADGTVVAYRFAAAHETYAGQGDYDTSFVLLRHETQTGENTTVVFYSLYMHLAHRAALAPDRFRQLPEWLRRAPPGPGVQRPQDLRVWRKDVLGYAGQLYGVEAMHFEVFMLDADFNRVWRDSTRVTQGTGGNDWFGDAHFVIPERQQFQERHHNGGVSGAHGISFSRTERYALPLGQTGQNAERLYVSVKLQHGRRIATTYRAGAQGLYEQVGAPVVQDDYEYELYRLATALYPDCPSAGFEWLRFGRMLGTDTTTNNANWQLVRYSEAAVGYIDLAAADIAKLSDADFPHWLGWEKRDEGQTAHAADGLCDDRRTLDLVQAAQASETAARKLQHLVCKAPTEWDDSDLATRYARLREPGQPLQSEASWSAFQDHVSKLAFWPQTGISDRSVWHFHPLWFIRHFRRCAWLARHEFRQLQPTHAVRTGSRNGRPMVYWEPVAAMGTGVSSVPVRYLIPLNRMMRKYGVTTGKRQACFFGNSIQETSWISALQEGSGSSLWYAPWFGRGFLQLTNPMNYCGYWDWRGRAVPSTLQVALQRAYSAIENTRPRSARSNGTLQDTHFPALTQQMVIWRDDVLGSRAPNPTAEQLLAPADTAGFYWVSLRMARYADEPHVIERVAIATDQGQKVYYRSPAFWRASAAVNLPGSLHNTYSRALNGFDSRCCAYGVALAVLTDLQLPDARGRQVLWYPEGYSVRRP</sequence>
<evidence type="ECO:0000313" key="2">
    <source>
        <dbReference type="Proteomes" id="UP001165541"/>
    </source>
</evidence>
<keyword evidence="2" id="KW-1185">Reference proteome</keyword>
<dbReference type="CDD" id="cd12797">
    <property type="entry name" value="M23_peptidase"/>
    <property type="match status" value="1"/>
</dbReference>
<accession>A0ABT0YJJ3</accession>
<gene>
    <name evidence="1" type="ORF">M8A51_05055</name>
</gene>
<dbReference type="RefSeq" id="WP_251777055.1">
    <property type="nucleotide sequence ID" value="NZ_JAMKFE010000003.1"/>
</dbReference>
<dbReference type="SUPFAM" id="SSF53955">
    <property type="entry name" value="Lysozyme-like"/>
    <property type="match status" value="1"/>
</dbReference>
<dbReference type="Proteomes" id="UP001165541">
    <property type="component" value="Unassembled WGS sequence"/>
</dbReference>
<comment type="caution">
    <text evidence="1">The sequence shown here is derived from an EMBL/GenBank/DDBJ whole genome shotgun (WGS) entry which is preliminary data.</text>
</comment>